<dbReference type="Proteomes" id="UP000028839">
    <property type="component" value="Unassembled WGS sequence"/>
</dbReference>
<proteinExistence type="predicted"/>
<dbReference type="AlphaFoldDB" id="A0A0E2ZIP7"/>
<comment type="caution">
    <text evidence="1">The sequence shown here is derived from an EMBL/GenBank/DDBJ whole genome shotgun (WGS) entry which is preliminary data.</text>
</comment>
<sequence>MPRTRHSKQEIELALQHAEAKGWRIEVGGSHAWGKMYCPANDAGCRCGEFCITSIWSTPRNPSNHARQLRRVVDRCINIDMLNSED</sequence>
<dbReference type="HOGENOM" id="CLU_183779_0_0_6"/>
<organism evidence="1 2">
    <name type="scientific">Nitrosococcus oceani C-27</name>
    <dbReference type="NCBI Taxonomy" id="314279"/>
    <lineage>
        <taxon>Bacteria</taxon>
        <taxon>Pseudomonadati</taxon>
        <taxon>Pseudomonadota</taxon>
        <taxon>Gammaproteobacteria</taxon>
        <taxon>Chromatiales</taxon>
        <taxon>Chromatiaceae</taxon>
        <taxon>Nitrosococcus</taxon>
    </lineage>
</organism>
<dbReference type="EMBL" id="JPGN01000087">
    <property type="protein sequence ID" value="KFI18132.1"/>
    <property type="molecule type" value="Genomic_DNA"/>
</dbReference>
<reference evidence="1 2" key="1">
    <citation type="submission" date="2014-07" db="EMBL/GenBank/DDBJ databases">
        <title>Comparative analysis of Nitrosococcus oceani genome inventories of strains from Pacific and Atlantic gyres.</title>
        <authorList>
            <person name="Lim C.K."/>
            <person name="Wang L."/>
            <person name="Sayavedra-Soto L.A."/>
            <person name="Klotz M.G."/>
        </authorList>
    </citation>
    <scope>NUCLEOTIDE SEQUENCE [LARGE SCALE GENOMIC DNA]</scope>
    <source>
        <strain evidence="1 2">C-27</strain>
    </source>
</reference>
<accession>A0A0E2ZIP7</accession>
<evidence type="ECO:0000313" key="2">
    <source>
        <dbReference type="Proteomes" id="UP000028839"/>
    </source>
</evidence>
<evidence type="ECO:0000313" key="1">
    <source>
        <dbReference type="EMBL" id="KFI18132.1"/>
    </source>
</evidence>
<dbReference type="OrthoDB" id="8778495at2"/>
<protein>
    <submittedName>
        <fullName evidence="1">Uncharacterized protein</fullName>
    </submittedName>
</protein>
<name>A0A0E2ZIP7_9GAMM</name>
<gene>
    <name evidence="1" type="ORF">IB75_15660</name>
</gene>